<evidence type="ECO:0000256" key="1">
    <source>
        <dbReference type="SAM" id="MobiDB-lite"/>
    </source>
</evidence>
<sequence length="392" mass="42682">MAKASAKSAIRNNLSILTNGISAQPAVFSEVVNGCGEKKLITPKQAKEYVDNSAGKEISTRAGNLVHSIMAVTDVIPESLDTFLCILYDSDDLLLRKVASKIANDYGRDLPQYNARLDSDINEDIPANTRVSSSNSLPSPSPPRKPSNHFSNLMKPLVFLAIAVAVFAACYNLYSSGKGPENTFIKPPVVEEKLDNGDVPFQHTETPPNNDPLPPPSSAGKETIPVVKKNLDDADVPSQNTNNGPLPPSSLAGKGSKKTIPVVEEKLDNTDVPSQHTDTQHNNDPLPPSSSDKEPLKLRDLYSVIRSLKNNDYDVSTWSGLCLALGLSQSTINTIKKDEMDSNDRFRSCLYQWLNRVDQVDEFGGATWASLVTALENIGQKPVAEKLKERTK</sequence>
<feature type="region of interest" description="Disordered" evidence="1">
    <location>
        <begin position="125"/>
        <end position="148"/>
    </location>
</feature>
<dbReference type="InterPro" id="IPR011029">
    <property type="entry name" value="DEATH-like_dom_sf"/>
</dbReference>
<feature type="compositionally biased region" description="Polar residues" evidence="1">
    <location>
        <begin position="271"/>
        <end position="283"/>
    </location>
</feature>
<keyword evidence="4" id="KW-1185">Reference proteome</keyword>
<dbReference type="GO" id="GO:0007165">
    <property type="term" value="P:signal transduction"/>
    <property type="evidence" value="ECO:0007669"/>
    <property type="project" value="InterPro"/>
</dbReference>
<reference evidence="3" key="2">
    <citation type="submission" date="2017-05" db="UniProtKB">
        <authorList>
            <consortium name="EnsemblMetazoa"/>
        </authorList>
    </citation>
    <scope>IDENTIFICATION</scope>
</reference>
<dbReference type="SUPFAM" id="SSF47986">
    <property type="entry name" value="DEATH domain"/>
    <property type="match status" value="1"/>
</dbReference>
<feature type="region of interest" description="Disordered" evidence="1">
    <location>
        <begin position="194"/>
        <end position="295"/>
    </location>
</feature>
<dbReference type="CDD" id="cd01670">
    <property type="entry name" value="Death"/>
    <property type="match status" value="1"/>
</dbReference>
<name>A0A1X7VP20_AMPQE</name>
<dbReference type="KEGG" id="aqu:109588480"/>
<accession>A0A1X7VP20</accession>
<reference evidence="4" key="1">
    <citation type="journal article" date="2010" name="Nature">
        <title>The Amphimedon queenslandica genome and the evolution of animal complexity.</title>
        <authorList>
            <person name="Srivastava M."/>
            <person name="Simakov O."/>
            <person name="Chapman J."/>
            <person name="Fahey B."/>
            <person name="Gauthier M.E."/>
            <person name="Mitros T."/>
            <person name="Richards G.S."/>
            <person name="Conaco C."/>
            <person name="Dacre M."/>
            <person name="Hellsten U."/>
            <person name="Larroux C."/>
            <person name="Putnam N.H."/>
            <person name="Stanke M."/>
            <person name="Adamska M."/>
            <person name="Darling A."/>
            <person name="Degnan S.M."/>
            <person name="Oakley T.H."/>
            <person name="Plachetzki D.C."/>
            <person name="Zhai Y."/>
            <person name="Adamski M."/>
            <person name="Calcino A."/>
            <person name="Cummins S.F."/>
            <person name="Goodstein D.M."/>
            <person name="Harris C."/>
            <person name="Jackson D.J."/>
            <person name="Leys S.P."/>
            <person name="Shu S."/>
            <person name="Woodcroft B.J."/>
            <person name="Vervoort M."/>
            <person name="Kosik K.S."/>
            <person name="Manning G."/>
            <person name="Degnan B.M."/>
            <person name="Rokhsar D.S."/>
        </authorList>
    </citation>
    <scope>NUCLEOTIDE SEQUENCE [LARGE SCALE GENOMIC DNA]</scope>
</reference>
<evidence type="ECO:0000259" key="2">
    <source>
        <dbReference type="PROSITE" id="PS50017"/>
    </source>
</evidence>
<dbReference type="InParanoid" id="A0A1X7VP20"/>
<dbReference type="Gene3D" id="1.10.533.10">
    <property type="entry name" value="Death Domain, Fas"/>
    <property type="match status" value="1"/>
</dbReference>
<evidence type="ECO:0000313" key="4">
    <source>
        <dbReference type="Proteomes" id="UP000007879"/>
    </source>
</evidence>
<proteinExistence type="predicted"/>
<gene>
    <name evidence="3" type="primary">109588480</name>
</gene>
<dbReference type="Proteomes" id="UP000007879">
    <property type="component" value="Unassembled WGS sequence"/>
</dbReference>
<dbReference type="PROSITE" id="PS50017">
    <property type="entry name" value="DEATH_DOMAIN"/>
    <property type="match status" value="1"/>
</dbReference>
<dbReference type="EnsemblMetazoa" id="XM_020004645.1">
    <property type="protein sequence ID" value="XP_019860204.1"/>
    <property type="gene ID" value="LOC109588480"/>
</dbReference>
<dbReference type="InterPro" id="IPR000488">
    <property type="entry name" value="Death_dom"/>
</dbReference>
<dbReference type="EnsemblMetazoa" id="Aqu2.1.41827_001">
    <property type="protein sequence ID" value="Aqu2.1.41827_001"/>
    <property type="gene ID" value="Aqu2.1.41827"/>
</dbReference>
<evidence type="ECO:0000313" key="3">
    <source>
        <dbReference type="EnsemblMetazoa" id="Aqu2.1.41827_001"/>
    </source>
</evidence>
<protein>
    <recommendedName>
        <fullName evidence="2">Death domain-containing protein</fullName>
    </recommendedName>
</protein>
<dbReference type="AlphaFoldDB" id="A0A1X7VP20"/>
<dbReference type="Pfam" id="PF00531">
    <property type="entry name" value="Death"/>
    <property type="match status" value="1"/>
</dbReference>
<organism evidence="3">
    <name type="scientific">Amphimedon queenslandica</name>
    <name type="common">Sponge</name>
    <dbReference type="NCBI Taxonomy" id="400682"/>
    <lineage>
        <taxon>Eukaryota</taxon>
        <taxon>Metazoa</taxon>
        <taxon>Porifera</taxon>
        <taxon>Demospongiae</taxon>
        <taxon>Heteroscleromorpha</taxon>
        <taxon>Haplosclerida</taxon>
        <taxon>Niphatidae</taxon>
        <taxon>Amphimedon</taxon>
    </lineage>
</organism>
<feature type="domain" description="Death" evidence="2">
    <location>
        <begin position="318"/>
        <end position="391"/>
    </location>
</feature>